<dbReference type="Pfam" id="PF07963">
    <property type="entry name" value="N_methyl"/>
    <property type="match status" value="1"/>
</dbReference>
<evidence type="ECO:0000313" key="3">
    <source>
        <dbReference type="Proteomes" id="UP000005317"/>
    </source>
</evidence>
<keyword evidence="1" id="KW-1133">Transmembrane helix</keyword>
<evidence type="ECO:0008006" key="4">
    <source>
        <dbReference type="Google" id="ProtNLM"/>
    </source>
</evidence>
<dbReference type="InterPro" id="IPR012902">
    <property type="entry name" value="N_methyl_site"/>
</dbReference>
<gene>
    <name evidence="2" type="ORF">Thini_1107</name>
</gene>
<keyword evidence="1" id="KW-0472">Membrane</keyword>
<name>A0A656HAH2_THINJ</name>
<dbReference type="AlphaFoldDB" id="A0A656HAH2"/>
<proteinExistence type="predicted"/>
<dbReference type="OrthoDB" id="5296662at2"/>
<feature type="transmembrane region" description="Helical" evidence="1">
    <location>
        <begin position="12"/>
        <end position="34"/>
    </location>
</feature>
<dbReference type="InterPro" id="IPR032092">
    <property type="entry name" value="PilW"/>
</dbReference>
<organism evidence="2 3">
    <name type="scientific">Thiothrix nivea (strain ATCC 35100 / DSM 5205 / JP2)</name>
    <dbReference type="NCBI Taxonomy" id="870187"/>
    <lineage>
        <taxon>Bacteria</taxon>
        <taxon>Pseudomonadati</taxon>
        <taxon>Pseudomonadota</taxon>
        <taxon>Gammaproteobacteria</taxon>
        <taxon>Thiotrichales</taxon>
        <taxon>Thiotrichaceae</taxon>
        <taxon>Thiothrix</taxon>
    </lineage>
</organism>
<protein>
    <recommendedName>
        <fullName evidence="4">Type IV pilus assembly protein PilW</fullName>
    </recommendedName>
</protein>
<dbReference type="NCBIfam" id="TIGR02532">
    <property type="entry name" value="IV_pilin_GFxxxE"/>
    <property type="match status" value="1"/>
</dbReference>
<accession>A0A656HAH2</accession>
<keyword evidence="3" id="KW-1185">Reference proteome</keyword>
<sequence length="329" mass="35597" precursor="true">MQYRNKQKGISLIELMIAMVVSLVLVAGVGTVYVSSKRNYQTRDQLSMMDETARVALFTLTRHLEHAGYASAAKFPLEMVGGQFYVYGDPDPVEGSCGTVKPLALAAVKASATRDNFNAFGDSVSVRFVSDNRVFVDAANSKFPGSCRADCNAPPPTTDCPAAEKGADGYCVLSSCPHSQDDKFACRCNAPPPQLESYLAYNAFHVDTDANTRDSQGNAVPVLYVVGTNSNQSKRPLVNGVENIQFMYGMDDDANGSVDRYVNASGVAAGEWQRVVSIKVGILVRSLDSILPAAQAQTYQVLDAAVTFNDRFQRSVYSTVIYLRNTTAS</sequence>
<dbReference type="RefSeq" id="WP_002707677.1">
    <property type="nucleotide sequence ID" value="NZ_JH651384.1"/>
</dbReference>
<dbReference type="PROSITE" id="PS00409">
    <property type="entry name" value="PROKAR_NTER_METHYL"/>
    <property type="match status" value="1"/>
</dbReference>
<evidence type="ECO:0000313" key="2">
    <source>
        <dbReference type="EMBL" id="EIJ33728.1"/>
    </source>
</evidence>
<reference evidence="3" key="1">
    <citation type="journal article" date="2011" name="Stand. Genomic Sci.">
        <title>Genome sequence of the filamentous, gliding Thiothrix nivea neotype strain (JP2(T)).</title>
        <authorList>
            <person name="Lapidus A."/>
            <person name="Nolan M."/>
            <person name="Lucas S."/>
            <person name="Glavina Del Rio T."/>
            <person name="Tice H."/>
            <person name="Cheng J.F."/>
            <person name="Tapia R."/>
            <person name="Han C."/>
            <person name="Goodwin L."/>
            <person name="Pitluck S."/>
            <person name="Liolios K."/>
            <person name="Pagani I."/>
            <person name="Ivanova N."/>
            <person name="Huntemann M."/>
            <person name="Mavromatis K."/>
            <person name="Mikhailova N."/>
            <person name="Pati A."/>
            <person name="Chen A."/>
            <person name="Palaniappan K."/>
            <person name="Land M."/>
            <person name="Brambilla E.M."/>
            <person name="Rohde M."/>
            <person name="Abt B."/>
            <person name="Verbarg S."/>
            <person name="Goker M."/>
            <person name="Bristow J."/>
            <person name="Eisen J.A."/>
            <person name="Markowitz V."/>
            <person name="Hugenholtz P."/>
            <person name="Kyrpides N.C."/>
            <person name="Klenk H.P."/>
            <person name="Woyke T."/>
        </authorList>
    </citation>
    <scope>NUCLEOTIDE SEQUENCE [LARGE SCALE GENOMIC DNA]</scope>
    <source>
        <strain evidence="3">ATCC 35100 / DSM 5205 / JP2</strain>
    </source>
</reference>
<dbReference type="EMBL" id="JH651384">
    <property type="protein sequence ID" value="EIJ33728.1"/>
    <property type="molecule type" value="Genomic_DNA"/>
</dbReference>
<evidence type="ECO:0000256" key="1">
    <source>
        <dbReference type="SAM" id="Phobius"/>
    </source>
</evidence>
<dbReference type="GO" id="GO:0043683">
    <property type="term" value="P:type IV pilus assembly"/>
    <property type="evidence" value="ECO:0007669"/>
    <property type="project" value="InterPro"/>
</dbReference>
<dbReference type="Proteomes" id="UP000005317">
    <property type="component" value="Unassembled WGS sequence"/>
</dbReference>
<keyword evidence="1" id="KW-0812">Transmembrane</keyword>
<dbReference type="Pfam" id="PF16074">
    <property type="entry name" value="PilW"/>
    <property type="match status" value="1"/>
</dbReference>